<reference evidence="1" key="1">
    <citation type="submission" date="2021-12" db="EMBL/GenBank/DDBJ databases">
        <authorList>
            <person name="King R."/>
        </authorList>
    </citation>
    <scope>NUCLEOTIDE SEQUENCE</scope>
</reference>
<gene>
    <name evidence="1" type="ORF">BEMITA_LOCUS8692</name>
</gene>
<keyword evidence="2" id="KW-1185">Reference proteome</keyword>
<dbReference type="AlphaFoldDB" id="A0A9P0F333"/>
<organism evidence="1 2">
    <name type="scientific">Bemisia tabaci</name>
    <name type="common">Sweetpotato whitefly</name>
    <name type="synonym">Aleurodes tabaci</name>
    <dbReference type="NCBI Taxonomy" id="7038"/>
    <lineage>
        <taxon>Eukaryota</taxon>
        <taxon>Metazoa</taxon>
        <taxon>Ecdysozoa</taxon>
        <taxon>Arthropoda</taxon>
        <taxon>Hexapoda</taxon>
        <taxon>Insecta</taxon>
        <taxon>Pterygota</taxon>
        <taxon>Neoptera</taxon>
        <taxon>Paraneoptera</taxon>
        <taxon>Hemiptera</taxon>
        <taxon>Sternorrhyncha</taxon>
        <taxon>Aleyrodoidea</taxon>
        <taxon>Aleyrodidae</taxon>
        <taxon>Aleyrodinae</taxon>
        <taxon>Bemisia</taxon>
    </lineage>
</organism>
<proteinExistence type="predicted"/>
<protein>
    <submittedName>
        <fullName evidence="1">Uncharacterized protein</fullName>
    </submittedName>
</protein>
<sequence>MGALTDDVKRAVFVKLNEVFRDDVETLARVLYYLDQEEDAYRHAERVPPFWRTLVNALVSDALFATYARRLAQDTRGEQENEDFMRYIRRLGQIYDRHLTASEREADISDVQSLDVRLLADIELGQRDGAVGFARTWAFMTPESQAEVLKFARSRTPRLLCDAGSLFRYIIDCLRYTGTWPSDVNKEDRNHHHVFHTAILDRTCIEEVTRTRRTLGSVLVEQNMAPALPFTLRLYVLYACKPFANLRWLLIACDTYKTCTTSTLGNS</sequence>
<evidence type="ECO:0000313" key="2">
    <source>
        <dbReference type="Proteomes" id="UP001152759"/>
    </source>
</evidence>
<dbReference type="Proteomes" id="UP001152759">
    <property type="component" value="Chromosome 5"/>
</dbReference>
<evidence type="ECO:0000313" key="1">
    <source>
        <dbReference type="EMBL" id="CAH0389915.1"/>
    </source>
</evidence>
<dbReference type="EMBL" id="OU963866">
    <property type="protein sequence ID" value="CAH0389915.1"/>
    <property type="molecule type" value="Genomic_DNA"/>
</dbReference>
<name>A0A9P0F333_BEMTA</name>
<accession>A0A9P0F333</accession>